<dbReference type="AlphaFoldDB" id="E8R4Z8"/>
<dbReference type="KEGG" id="ipa:Isop_2176"/>
<accession>E8R4Z8</accession>
<dbReference type="Proteomes" id="UP000008631">
    <property type="component" value="Chromosome"/>
</dbReference>
<name>E8R4Z8_ISOPI</name>
<reference key="1">
    <citation type="submission" date="2010-11" db="EMBL/GenBank/DDBJ databases">
        <title>The complete sequence of chromosome of Isophaera pallida ATCC 43644.</title>
        <authorList>
            <consortium name="US DOE Joint Genome Institute (JGI-PGF)"/>
            <person name="Lucas S."/>
            <person name="Copeland A."/>
            <person name="Lapidus A."/>
            <person name="Bruce D."/>
            <person name="Goodwin L."/>
            <person name="Pitluck S."/>
            <person name="Kyrpides N."/>
            <person name="Mavromatis K."/>
            <person name="Pagani I."/>
            <person name="Ivanova N."/>
            <person name="Saunders E."/>
            <person name="Brettin T."/>
            <person name="Detter J.C."/>
            <person name="Han C."/>
            <person name="Tapia R."/>
            <person name="Land M."/>
            <person name="Hauser L."/>
            <person name="Markowitz V."/>
            <person name="Cheng J.-F."/>
            <person name="Hugenholtz P."/>
            <person name="Woyke T."/>
            <person name="Wu D."/>
            <person name="Eisen J.A."/>
        </authorList>
    </citation>
    <scope>NUCLEOTIDE SEQUENCE</scope>
    <source>
        <strain>ATCC 43644</strain>
    </source>
</reference>
<dbReference type="EMBL" id="CP002353">
    <property type="protein sequence ID" value="ADV62755.1"/>
    <property type="molecule type" value="Genomic_DNA"/>
</dbReference>
<organism evidence="1 2">
    <name type="scientific">Isosphaera pallida (strain ATCC 43644 / DSM 9630 / IS1B)</name>
    <dbReference type="NCBI Taxonomy" id="575540"/>
    <lineage>
        <taxon>Bacteria</taxon>
        <taxon>Pseudomonadati</taxon>
        <taxon>Planctomycetota</taxon>
        <taxon>Planctomycetia</taxon>
        <taxon>Isosphaerales</taxon>
        <taxon>Isosphaeraceae</taxon>
        <taxon>Isosphaera</taxon>
    </lineage>
</organism>
<protein>
    <submittedName>
        <fullName evidence="1">Uncharacterized protein</fullName>
    </submittedName>
</protein>
<dbReference type="InParanoid" id="E8R4Z8"/>
<gene>
    <name evidence="1" type="ordered locus">Isop_2176</name>
</gene>
<keyword evidence="2" id="KW-1185">Reference proteome</keyword>
<reference evidence="1 2" key="2">
    <citation type="journal article" date="2011" name="Stand. Genomic Sci.">
        <title>Complete genome sequence of Isosphaera pallida type strain (IS1B).</title>
        <authorList>
            <consortium name="US DOE Joint Genome Institute (JGI-PGF)"/>
            <person name="Goker M."/>
            <person name="Cleland D."/>
            <person name="Saunders E."/>
            <person name="Lapidus A."/>
            <person name="Nolan M."/>
            <person name="Lucas S."/>
            <person name="Hammon N."/>
            <person name="Deshpande S."/>
            <person name="Cheng J.F."/>
            <person name="Tapia R."/>
            <person name="Han C."/>
            <person name="Goodwin L."/>
            <person name="Pitluck S."/>
            <person name="Liolios K."/>
            <person name="Pagani I."/>
            <person name="Ivanova N."/>
            <person name="Mavromatis K."/>
            <person name="Pati A."/>
            <person name="Chen A."/>
            <person name="Palaniappan K."/>
            <person name="Land M."/>
            <person name="Hauser L."/>
            <person name="Chang Y.J."/>
            <person name="Jeffries C.D."/>
            <person name="Detter J.C."/>
            <person name="Beck B."/>
            <person name="Woyke T."/>
            <person name="Bristow J."/>
            <person name="Eisen J.A."/>
            <person name="Markowitz V."/>
            <person name="Hugenholtz P."/>
            <person name="Kyrpides N.C."/>
            <person name="Klenk H.P."/>
        </authorList>
    </citation>
    <scope>NUCLEOTIDE SEQUENCE [LARGE SCALE GENOMIC DNA]</scope>
    <source>
        <strain evidence="2">ATCC 43644 / DSM 9630 / IS1B</strain>
    </source>
</reference>
<sequence>METLGIGDASRSFERSLRAQSRLLMETLGIGDALDLIAAVIYFLKVARFERCLILAHVLLLDS</sequence>
<proteinExistence type="predicted"/>
<dbReference type="HOGENOM" id="CLU_2879858_0_0_0"/>
<evidence type="ECO:0000313" key="1">
    <source>
        <dbReference type="EMBL" id="ADV62755.1"/>
    </source>
</evidence>
<evidence type="ECO:0000313" key="2">
    <source>
        <dbReference type="Proteomes" id="UP000008631"/>
    </source>
</evidence>